<dbReference type="GO" id="GO:0070006">
    <property type="term" value="F:metalloaminopeptidase activity"/>
    <property type="evidence" value="ECO:0007669"/>
    <property type="project" value="InterPro"/>
</dbReference>
<dbReference type="PRINTS" id="PR00481">
    <property type="entry name" value="LAMNOPPTDASE"/>
</dbReference>
<dbReference type="Gene3D" id="3.40.630.10">
    <property type="entry name" value="Zn peptidases"/>
    <property type="match status" value="1"/>
</dbReference>
<dbReference type="OrthoDB" id="9809354at2"/>
<keyword evidence="8" id="KW-1185">Reference proteome</keyword>
<dbReference type="InterPro" id="IPR048816">
    <property type="entry name" value="Peptidase_M17_N_1"/>
</dbReference>
<dbReference type="PROSITE" id="PS00631">
    <property type="entry name" value="CYTOSOL_AP"/>
    <property type="match status" value="1"/>
</dbReference>
<proteinExistence type="inferred from homology"/>
<evidence type="ECO:0000259" key="6">
    <source>
        <dbReference type="PROSITE" id="PS00631"/>
    </source>
</evidence>
<dbReference type="CDD" id="cd00433">
    <property type="entry name" value="Peptidase_M17"/>
    <property type="match status" value="1"/>
</dbReference>
<dbReference type="PANTHER" id="PTHR11963:SF20">
    <property type="entry name" value="PEPTIDASE B"/>
    <property type="match status" value="1"/>
</dbReference>
<evidence type="ECO:0000256" key="3">
    <source>
        <dbReference type="ARBA" id="ARBA00022670"/>
    </source>
</evidence>
<comment type="similarity">
    <text evidence="1">Belongs to the peptidase M17 family.</text>
</comment>
<feature type="domain" description="Cytosol aminopeptidase" evidence="6">
    <location>
        <begin position="317"/>
        <end position="324"/>
    </location>
</feature>
<evidence type="ECO:0000256" key="5">
    <source>
        <dbReference type="ARBA" id="ARBA00023211"/>
    </source>
</evidence>
<comment type="caution">
    <text evidence="7">The sequence shown here is derived from an EMBL/GenBank/DDBJ whole genome shotgun (WGS) entry which is preliminary data.</text>
</comment>
<dbReference type="GO" id="GO:0005737">
    <property type="term" value="C:cytoplasm"/>
    <property type="evidence" value="ECO:0007669"/>
    <property type="project" value="InterPro"/>
</dbReference>
<dbReference type="EMBL" id="PGTO01000007">
    <property type="protein sequence ID" value="RAU21785.1"/>
    <property type="molecule type" value="Genomic_DNA"/>
</dbReference>
<protein>
    <submittedName>
        <fullName evidence="7">Leucyl aminopeptidase</fullName>
    </submittedName>
</protein>
<evidence type="ECO:0000256" key="1">
    <source>
        <dbReference type="ARBA" id="ARBA00009528"/>
    </source>
</evidence>
<dbReference type="InterPro" id="IPR011356">
    <property type="entry name" value="Leucine_aapep/pepB"/>
</dbReference>
<evidence type="ECO:0000313" key="7">
    <source>
        <dbReference type="EMBL" id="RAU21785.1"/>
    </source>
</evidence>
<dbReference type="Pfam" id="PF21337">
    <property type="entry name" value="Peptidase_M17_N_1"/>
    <property type="match status" value="1"/>
</dbReference>
<evidence type="ECO:0000256" key="2">
    <source>
        <dbReference type="ARBA" id="ARBA00022438"/>
    </source>
</evidence>
<dbReference type="Proteomes" id="UP000251075">
    <property type="component" value="Unassembled WGS sequence"/>
</dbReference>
<gene>
    <name evidence="7" type="ORF">CU669_10780</name>
</gene>
<dbReference type="GO" id="GO:0030145">
    <property type="term" value="F:manganese ion binding"/>
    <property type="evidence" value="ECO:0007669"/>
    <property type="project" value="InterPro"/>
</dbReference>
<keyword evidence="2 7" id="KW-0031">Aminopeptidase</keyword>
<dbReference type="InterPro" id="IPR000819">
    <property type="entry name" value="Peptidase_M17_C"/>
</dbReference>
<sequence length="469" mass="50308">MGERTGGFCVPDHLIEAETDTVEIVTLRKSELADWLAGQAESERVWIRSLGFTAEPGAVCLCPGPESRFGRVLFGLPEGDDFWAFAQLPAKLPPGRYRINPEPSPDLAYRAALGWALAGYSFDRYKSRSPKPLPDLAWPQCAERAKVKAAFDAIALVRDLINTPASDMGPAELAAAAEKLAAQFGATCRVIVGDGLLAENYPAIHAVGRAAAAHRRPRLIDLVWGPEQAPKVTLVGKGVCFDTGGLDLKPSSNMKLMKKDMGGAAHVLGLASMIMEARLPVRLRVLIPAVENCVSGDAMRPLDVLATRKGTSVEIGNTDAEGRLILCDALFEACRDKPALLIDIATLTGAARSALGPDLPALFSDDEVLAADILRAGEAEADPLWRLPLYKPYRRMLDSKVADINNANDSPHAGAITAALFLQDFVDPALAWAHLDVLAWNPSGRPGRPEGGEAQGLRALFAVIEERFA</sequence>
<keyword evidence="5" id="KW-0464">Manganese</keyword>
<evidence type="ECO:0000256" key="4">
    <source>
        <dbReference type="ARBA" id="ARBA00022801"/>
    </source>
</evidence>
<dbReference type="GO" id="GO:0006508">
    <property type="term" value="P:proteolysis"/>
    <property type="evidence" value="ECO:0007669"/>
    <property type="project" value="UniProtKB-KW"/>
</dbReference>
<dbReference type="PANTHER" id="PTHR11963">
    <property type="entry name" value="LEUCINE AMINOPEPTIDASE-RELATED"/>
    <property type="match status" value="1"/>
</dbReference>
<dbReference type="AlphaFoldDB" id="A0A364NY03"/>
<evidence type="ECO:0000313" key="8">
    <source>
        <dbReference type="Proteomes" id="UP000251075"/>
    </source>
</evidence>
<dbReference type="SUPFAM" id="SSF53187">
    <property type="entry name" value="Zn-dependent exopeptidases"/>
    <property type="match status" value="1"/>
</dbReference>
<keyword evidence="4" id="KW-0378">Hydrolase</keyword>
<name>A0A364NY03_9PROT</name>
<keyword evidence="3" id="KW-0645">Protease</keyword>
<accession>A0A364NY03</accession>
<dbReference type="Gene3D" id="3.40.220.10">
    <property type="entry name" value="Leucine Aminopeptidase, subunit E, domain 1"/>
    <property type="match status" value="1"/>
</dbReference>
<dbReference type="InterPro" id="IPR043472">
    <property type="entry name" value="Macro_dom-like"/>
</dbReference>
<dbReference type="Pfam" id="PF00883">
    <property type="entry name" value="Peptidase_M17"/>
    <property type="match status" value="1"/>
</dbReference>
<reference evidence="7 8" key="1">
    <citation type="submission" date="2017-11" db="EMBL/GenBank/DDBJ databases">
        <title>Draft genome sequence of magnetotactic bacterium Magnetospirillum kuznetsovii LBB-42.</title>
        <authorList>
            <person name="Grouzdev D.S."/>
            <person name="Rysina M.S."/>
            <person name="Baslerov R.V."/>
            <person name="Koziaeva V."/>
        </authorList>
    </citation>
    <scope>NUCLEOTIDE SEQUENCE [LARGE SCALE GENOMIC DNA]</scope>
    <source>
        <strain evidence="7 8">LBB-42</strain>
    </source>
</reference>
<organism evidence="7 8">
    <name type="scientific">Paramagnetospirillum kuznetsovii</name>
    <dbReference type="NCBI Taxonomy" id="2053833"/>
    <lineage>
        <taxon>Bacteria</taxon>
        <taxon>Pseudomonadati</taxon>
        <taxon>Pseudomonadota</taxon>
        <taxon>Alphaproteobacteria</taxon>
        <taxon>Rhodospirillales</taxon>
        <taxon>Magnetospirillaceae</taxon>
        <taxon>Paramagnetospirillum</taxon>
    </lineage>
</organism>